<name>A0A8J3V4V6_9ACTN</name>
<dbReference type="EMBL" id="BOOR01000042">
    <property type="protein sequence ID" value="GII56906.1"/>
    <property type="molecule type" value="Genomic_DNA"/>
</dbReference>
<proteinExistence type="predicted"/>
<evidence type="ECO:0000259" key="1">
    <source>
        <dbReference type="Pfam" id="PF12680"/>
    </source>
</evidence>
<dbReference type="PANTHER" id="PTHR38436">
    <property type="entry name" value="POLYKETIDE CYCLASE SNOAL-LIKE DOMAIN"/>
    <property type="match status" value="1"/>
</dbReference>
<organism evidence="2 3">
    <name type="scientific">Planotetraspora thailandica</name>
    <dbReference type="NCBI Taxonomy" id="487172"/>
    <lineage>
        <taxon>Bacteria</taxon>
        <taxon>Bacillati</taxon>
        <taxon>Actinomycetota</taxon>
        <taxon>Actinomycetes</taxon>
        <taxon>Streptosporangiales</taxon>
        <taxon>Streptosporangiaceae</taxon>
        <taxon>Planotetraspora</taxon>
    </lineage>
</organism>
<evidence type="ECO:0000313" key="3">
    <source>
        <dbReference type="Proteomes" id="UP000605992"/>
    </source>
</evidence>
<sequence length="140" mass="15451">MTSDDEEFADGLVGALNAHDPEAVADHFAPRATYVCPGGIAEGREEIASYFALYFEGFPDIRITPHGRSRMDDLVVMEWTLTSTHTGPFLLPNGQIAKPSGRRVAVRGCDFRTMDDGRISSLRAYYDQLEMLSQIGVPLL</sequence>
<dbReference type="Pfam" id="PF12680">
    <property type="entry name" value="SnoaL_2"/>
    <property type="match status" value="1"/>
</dbReference>
<dbReference type="Gene3D" id="3.10.450.50">
    <property type="match status" value="1"/>
</dbReference>
<protein>
    <recommendedName>
        <fullName evidence="1">SnoaL-like domain-containing protein</fullName>
    </recommendedName>
</protein>
<dbReference type="SUPFAM" id="SSF54427">
    <property type="entry name" value="NTF2-like"/>
    <property type="match status" value="1"/>
</dbReference>
<keyword evidence="3" id="KW-1185">Reference proteome</keyword>
<gene>
    <name evidence="2" type="ORF">Pth03_52950</name>
</gene>
<dbReference type="InterPro" id="IPR037401">
    <property type="entry name" value="SnoaL-like"/>
</dbReference>
<feature type="domain" description="SnoaL-like" evidence="1">
    <location>
        <begin position="13"/>
        <end position="120"/>
    </location>
</feature>
<dbReference type="RefSeq" id="WP_203947041.1">
    <property type="nucleotide sequence ID" value="NZ_BOOR01000042.1"/>
</dbReference>
<dbReference type="InterPro" id="IPR009959">
    <property type="entry name" value="Cyclase_SnoaL-like"/>
</dbReference>
<comment type="caution">
    <text evidence="2">The sequence shown here is derived from an EMBL/GenBank/DDBJ whole genome shotgun (WGS) entry which is preliminary data.</text>
</comment>
<dbReference type="Proteomes" id="UP000605992">
    <property type="component" value="Unassembled WGS sequence"/>
</dbReference>
<dbReference type="PANTHER" id="PTHR38436:SF1">
    <property type="entry name" value="ESTER CYCLASE"/>
    <property type="match status" value="1"/>
</dbReference>
<dbReference type="GO" id="GO:0030638">
    <property type="term" value="P:polyketide metabolic process"/>
    <property type="evidence" value="ECO:0007669"/>
    <property type="project" value="InterPro"/>
</dbReference>
<reference evidence="2" key="1">
    <citation type="submission" date="2021-01" db="EMBL/GenBank/DDBJ databases">
        <title>Whole genome shotgun sequence of Planotetraspora thailandica NBRC 104271.</title>
        <authorList>
            <person name="Komaki H."/>
            <person name="Tamura T."/>
        </authorList>
    </citation>
    <scope>NUCLEOTIDE SEQUENCE</scope>
    <source>
        <strain evidence="2">NBRC 104271</strain>
    </source>
</reference>
<dbReference type="AlphaFoldDB" id="A0A8J3V4V6"/>
<evidence type="ECO:0000313" key="2">
    <source>
        <dbReference type="EMBL" id="GII56906.1"/>
    </source>
</evidence>
<accession>A0A8J3V4V6</accession>
<dbReference type="InterPro" id="IPR032710">
    <property type="entry name" value="NTF2-like_dom_sf"/>
</dbReference>